<dbReference type="GO" id="GO:0004416">
    <property type="term" value="F:hydroxyacylglutathione hydrolase activity"/>
    <property type="evidence" value="ECO:0007669"/>
    <property type="project" value="UniProtKB-EC"/>
</dbReference>
<dbReference type="InterPro" id="IPR017782">
    <property type="entry name" value="Hydroxyacylglutathione_Hdrlase"/>
</dbReference>
<keyword evidence="5 7" id="KW-0378">Hydrolase</keyword>
<comment type="catalytic activity">
    <reaction evidence="1 7">
        <text>an S-(2-hydroxyacyl)glutathione + H2O = a 2-hydroxy carboxylate + glutathione + H(+)</text>
        <dbReference type="Rhea" id="RHEA:21864"/>
        <dbReference type="ChEBI" id="CHEBI:15377"/>
        <dbReference type="ChEBI" id="CHEBI:15378"/>
        <dbReference type="ChEBI" id="CHEBI:57925"/>
        <dbReference type="ChEBI" id="CHEBI:58896"/>
        <dbReference type="ChEBI" id="CHEBI:71261"/>
        <dbReference type="EC" id="3.1.2.6"/>
    </reaction>
</comment>
<sequence>MKITSIPCLSDNYAYLVECEATGEKVLVDASEAAPILAALEARGVRKLASIWSTHHHFDHVGGNEAVASALGVHEIAGHASDKGRIPGQTRFLEEGESFTVGGLRVEILHIPGHTTGAVAYVVTDKTARAVFTGDTLFLAGCGRLFEGTPAMMHTSLSKLAALPGDTQVYCGHEYTKSNLRFAAHVEPSNAAIRARAEHTESLRAAGTPTVPGTMSDELATNPFLRVRSPEIRKTLGIATDASDSDALGAIRGAKDKF</sequence>
<evidence type="ECO:0000256" key="5">
    <source>
        <dbReference type="ARBA" id="ARBA00022801"/>
    </source>
</evidence>
<comment type="function">
    <text evidence="7">Thiolesterase that catalyzes the hydrolysis of S-D-lactoyl-glutathione to form glutathione and D-lactic acid.</text>
</comment>
<dbReference type="SMART" id="SM00849">
    <property type="entry name" value="Lactamase_B"/>
    <property type="match status" value="1"/>
</dbReference>
<feature type="binding site" evidence="7">
    <location>
        <position position="57"/>
    </location>
    <ligand>
        <name>Zn(2+)</name>
        <dbReference type="ChEBI" id="CHEBI:29105"/>
        <label>1</label>
    </ligand>
</feature>
<keyword evidence="10" id="KW-1185">Reference proteome</keyword>
<evidence type="ECO:0000256" key="4">
    <source>
        <dbReference type="ARBA" id="ARBA00022723"/>
    </source>
</evidence>
<reference evidence="9 10" key="1">
    <citation type="submission" date="2021-12" db="EMBL/GenBank/DDBJ databases">
        <title>Discovery of the Pendulisporaceae a myxobacterial family with distinct sporulation behavior and unique specialized metabolism.</title>
        <authorList>
            <person name="Garcia R."/>
            <person name="Popoff A."/>
            <person name="Bader C.D."/>
            <person name="Loehr J."/>
            <person name="Walesch S."/>
            <person name="Walt C."/>
            <person name="Boldt J."/>
            <person name="Bunk B."/>
            <person name="Haeckl F.J.F.P.J."/>
            <person name="Gunesch A.P."/>
            <person name="Birkelbach J."/>
            <person name="Nuebel U."/>
            <person name="Pietschmann T."/>
            <person name="Bach T."/>
            <person name="Mueller R."/>
        </authorList>
    </citation>
    <scope>NUCLEOTIDE SEQUENCE [LARGE SCALE GENOMIC DNA]</scope>
    <source>
        <strain evidence="9 10">MSr12523</strain>
    </source>
</reference>
<evidence type="ECO:0000256" key="1">
    <source>
        <dbReference type="ARBA" id="ARBA00001623"/>
    </source>
</evidence>
<dbReference type="RefSeq" id="WP_394841503.1">
    <property type="nucleotide sequence ID" value="NZ_CP089982.1"/>
</dbReference>
<dbReference type="EMBL" id="CP089982">
    <property type="protein sequence ID" value="WXA90883.1"/>
    <property type="molecule type" value="Genomic_DNA"/>
</dbReference>
<evidence type="ECO:0000313" key="9">
    <source>
        <dbReference type="EMBL" id="WXA90883.1"/>
    </source>
</evidence>
<dbReference type="PIRSF" id="PIRSF005457">
    <property type="entry name" value="Glx"/>
    <property type="match status" value="1"/>
</dbReference>
<keyword evidence="6 7" id="KW-0862">Zinc</keyword>
<protein>
    <recommendedName>
        <fullName evidence="7">Hydroxyacylglutathione hydrolase</fullName>
        <ecNumber evidence="7">3.1.2.6</ecNumber>
    </recommendedName>
    <alternativeName>
        <fullName evidence="7">Glyoxalase II</fullName>
        <shortName evidence="7">Glx II</shortName>
    </alternativeName>
</protein>
<evidence type="ECO:0000256" key="3">
    <source>
        <dbReference type="ARBA" id="ARBA00006759"/>
    </source>
</evidence>
<evidence type="ECO:0000256" key="2">
    <source>
        <dbReference type="ARBA" id="ARBA00004963"/>
    </source>
</evidence>
<dbReference type="EC" id="3.1.2.6" evidence="7"/>
<feature type="domain" description="Metallo-beta-lactamase" evidence="8">
    <location>
        <begin position="11"/>
        <end position="173"/>
    </location>
</feature>
<dbReference type="InterPro" id="IPR050110">
    <property type="entry name" value="Glyoxalase_II_hydrolase"/>
</dbReference>
<dbReference type="Gene3D" id="3.60.15.10">
    <property type="entry name" value="Ribonuclease Z/Hydroxyacylglutathione hydrolase-like"/>
    <property type="match status" value="1"/>
</dbReference>
<feature type="binding site" evidence="7">
    <location>
        <position position="60"/>
    </location>
    <ligand>
        <name>Zn(2+)</name>
        <dbReference type="ChEBI" id="CHEBI:29105"/>
        <label>2</label>
    </ligand>
</feature>
<dbReference type="InterPro" id="IPR035680">
    <property type="entry name" value="Clx_II_MBL"/>
</dbReference>
<dbReference type="Pfam" id="PF00753">
    <property type="entry name" value="Lactamase_B"/>
    <property type="match status" value="1"/>
</dbReference>
<comment type="subunit">
    <text evidence="7">Monomer.</text>
</comment>
<feature type="binding site" evidence="7">
    <location>
        <position position="55"/>
    </location>
    <ligand>
        <name>Zn(2+)</name>
        <dbReference type="ChEBI" id="CHEBI:29105"/>
        <label>1</label>
    </ligand>
</feature>
<evidence type="ECO:0000259" key="8">
    <source>
        <dbReference type="SMART" id="SM00849"/>
    </source>
</evidence>
<proteinExistence type="inferred from homology"/>
<comment type="cofactor">
    <cofactor evidence="7">
        <name>Zn(2+)</name>
        <dbReference type="ChEBI" id="CHEBI:29105"/>
    </cofactor>
    <text evidence="7">Binds 2 Zn(2+) ions per subunit.</text>
</comment>
<gene>
    <name evidence="7 9" type="primary">gloB</name>
    <name evidence="9" type="ORF">LZC95_31065</name>
</gene>
<dbReference type="HAMAP" id="MF_01374">
    <property type="entry name" value="Glyoxalase_2"/>
    <property type="match status" value="1"/>
</dbReference>
<feature type="binding site" evidence="7">
    <location>
        <position position="59"/>
    </location>
    <ligand>
        <name>Zn(2+)</name>
        <dbReference type="ChEBI" id="CHEBI:29105"/>
        <label>2</label>
    </ligand>
</feature>
<dbReference type="PANTHER" id="PTHR43705">
    <property type="entry name" value="HYDROXYACYLGLUTATHIONE HYDROLASE"/>
    <property type="match status" value="1"/>
</dbReference>
<accession>A0ABZ2JWL4</accession>
<keyword evidence="4 7" id="KW-0479">Metal-binding</keyword>
<evidence type="ECO:0000256" key="6">
    <source>
        <dbReference type="ARBA" id="ARBA00022833"/>
    </source>
</evidence>
<evidence type="ECO:0000313" key="10">
    <source>
        <dbReference type="Proteomes" id="UP001379533"/>
    </source>
</evidence>
<feature type="binding site" evidence="7">
    <location>
        <position position="135"/>
    </location>
    <ligand>
        <name>Zn(2+)</name>
        <dbReference type="ChEBI" id="CHEBI:29105"/>
        <label>1</label>
    </ligand>
</feature>
<name>A0ABZ2JWL4_9BACT</name>
<feature type="binding site" evidence="7">
    <location>
        <position position="173"/>
    </location>
    <ligand>
        <name>Zn(2+)</name>
        <dbReference type="ChEBI" id="CHEBI:29105"/>
        <label>2</label>
    </ligand>
</feature>
<dbReference type="SUPFAM" id="SSF56281">
    <property type="entry name" value="Metallo-hydrolase/oxidoreductase"/>
    <property type="match status" value="1"/>
</dbReference>
<comment type="similarity">
    <text evidence="3 7">Belongs to the metallo-beta-lactamase superfamily. Glyoxalase II family.</text>
</comment>
<dbReference type="CDD" id="cd07723">
    <property type="entry name" value="hydroxyacylglutathione_hydrolase_MBL-fold"/>
    <property type="match status" value="1"/>
</dbReference>
<dbReference type="Pfam" id="PF16123">
    <property type="entry name" value="HAGH_C"/>
    <property type="match status" value="1"/>
</dbReference>
<dbReference type="PANTHER" id="PTHR43705:SF1">
    <property type="entry name" value="HYDROXYACYLGLUTATHIONE HYDROLASE GLOB"/>
    <property type="match status" value="1"/>
</dbReference>
<feature type="binding site" evidence="7">
    <location>
        <position position="114"/>
    </location>
    <ligand>
        <name>Zn(2+)</name>
        <dbReference type="ChEBI" id="CHEBI:29105"/>
        <label>1</label>
    </ligand>
</feature>
<organism evidence="9 10">
    <name type="scientific">Pendulispora brunnea</name>
    <dbReference type="NCBI Taxonomy" id="2905690"/>
    <lineage>
        <taxon>Bacteria</taxon>
        <taxon>Pseudomonadati</taxon>
        <taxon>Myxococcota</taxon>
        <taxon>Myxococcia</taxon>
        <taxon>Myxococcales</taxon>
        <taxon>Sorangiineae</taxon>
        <taxon>Pendulisporaceae</taxon>
        <taxon>Pendulispora</taxon>
    </lineage>
</organism>
<dbReference type="InterPro" id="IPR001279">
    <property type="entry name" value="Metallo-B-lactamas"/>
</dbReference>
<dbReference type="InterPro" id="IPR032282">
    <property type="entry name" value="HAGH_C"/>
</dbReference>
<comment type="pathway">
    <text evidence="2 7">Secondary metabolite metabolism; methylglyoxal degradation; (R)-lactate from methylglyoxal: step 2/2.</text>
</comment>
<dbReference type="NCBIfam" id="TIGR03413">
    <property type="entry name" value="GSH_gloB"/>
    <property type="match status" value="1"/>
</dbReference>
<evidence type="ECO:0000256" key="7">
    <source>
        <dbReference type="HAMAP-Rule" id="MF_01374"/>
    </source>
</evidence>
<dbReference type="Proteomes" id="UP001379533">
    <property type="component" value="Chromosome"/>
</dbReference>
<feature type="binding site" evidence="7">
    <location>
        <position position="135"/>
    </location>
    <ligand>
        <name>Zn(2+)</name>
        <dbReference type="ChEBI" id="CHEBI:29105"/>
        <label>2</label>
    </ligand>
</feature>
<dbReference type="InterPro" id="IPR036866">
    <property type="entry name" value="RibonucZ/Hydroxyglut_hydro"/>
</dbReference>